<evidence type="ECO:0000313" key="10">
    <source>
        <dbReference type="EMBL" id="PWY96924.1"/>
    </source>
</evidence>
<dbReference type="InterPro" id="IPR044490">
    <property type="entry name" value="AKR3B"/>
</dbReference>
<dbReference type="FunCoup" id="A0A317XEL1">
    <property type="interactions" value="682"/>
</dbReference>
<evidence type="ECO:0000256" key="5">
    <source>
        <dbReference type="PROSITE-ProRule" id="PRU00502"/>
    </source>
</evidence>
<dbReference type="Pfam" id="PF07576">
    <property type="entry name" value="BRAP2"/>
    <property type="match status" value="1"/>
</dbReference>
<feature type="compositionally biased region" description="Gly residues" evidence="7">
    <location>
        <begin position="589"/>
        <end position="602"/>
    </location>
</feature>
<accession>A0A317XEL1</accession>
<dbReference type="SMART" id="SM00290">
    <property type="entry name" value="ZnF_UBP"/>
    <property type="match status" value="1"/>
</dbReference>
<evidence type="ECO:0000256" key="1">
    <source>
        <dbReference type="ARBA" id="ARBA00007905"/>
    </source>
</evidence>
<dbReference type="Gene3D" id="3.20.20.100">
    <property type="entry name" value="NADP-dependent oxidoreductase domain"/>
    <property type="match status" value="1"/>
</dbReference>
<dbReference type="InterPro" id="IPR013083">
    <property type="entry name" value="Znf_RING/FYVE/PHD"/>
</dbReference>
<dbReference type="PANTHER" id="PTHR24007">
    <property type="entry name" value="BRCA1-ASSOCIATED PROTEIN"/>
    <property type="match status" value="1"/>
</dbReference>
<proteinExistence type="inferred from homology"/>
<gene>
    <name evidence="10" type="ORF">BCV70DRAFT_228886</name>
</gene>
<dbReference type="Pfam" id="PF13639">
    <property type="entry name" value="zf-RING_2"/>
    <property type="match status" value="1"/>
</dbReference>
<dbReference type="Pfam" id="PF02148">
    <property type="entry name" value="zf-UBP"/>
    <property type="match status" value="1"/>
</dbReference>
<feature type="region of interest" description="Disordered" evidence="7">
    <location>
        <begin position="428"/>
        <end position="471"/>
    </location>
</feature>
<dbReference type="CDD" id="cd19118">
    <property type="entry name" value="AKR_AKR3B1-3"/>
    <property type="match status" value="1"/>
</dbReference>
<dbReference type="FunFam" id="3.20.20.100:FF:000036">
    <property type="entry name" value="NADP-dependent oxidoreductase domain-containing protein"/>
    <property type="match status" value="1"/>
</dbReference>
<dbReference type="SUPFAM" id="SSF57850">
    <property type="entry name" value="RING/U-box"/>
    <property type="match status" value="2"/>
</dbReference>
<dbReference type="GO" id="GO:0016567">
    <property type="term" value="P:protein ubiquitination"/>
    <property type="evidence" value="ECO:0007669"/>
    <property type="project" value="TreeGrafter"/>
</dbReference>
<sequence length="1133" mass="123616">MQGSADPSHLPFSSLAIRDSDDTYSIHIALLDTVAADTAVATSALPACAVQRAHPTSIFGRLPNTAIVGDHDEACRLQRDLSASVQADKTYGSPIDARFGPLQVDWADRVHSEMSSSTNSNAAEASTSQSHATSSSSVVTSTTALTGAPTTPTTPKKKRVFHARQPQVSVPVAKFEKTDSFEGEGKQPTRSNDAQLVSAGESFQGMEIGASEVAFGIVHLYKDKQEAAASPSSTTLSTALSSESLENQIPDADIGSVVAVLAVPSHLTASDFLAFIEPAVEAVTHLRMIRDMHPNRCMVLIRFRDPQDAEDFHKMFNSQPFNAMDPEEICQVVYLTSLTVSKQTNLPFTYPTLSNSDPWPIKLNSSTSDTASTGSANASYELPTCPVCLERMDSSVTGLMTISCQHTFHCSCLSKWGESRCPVCRYSQSGQRTSSSRHQAHRSQSRRASIDPSTPTLVEHSAADSDLDDDSDEHEASSCAVCQTQQDLWVCLICASVGCGRYKQGHAHRHFDETGHLYSLELETQRVWDYAGDGYVHRLIQNKADGKLVELPSASSAAATPERSRRLPTSTSYASAMSTAGNRESYGHTTGGHGGSASGSGNGIADSDGDVYDRERSRSGAMASSSLAANEKIEAIGLEYSYLLTSQLESQRHFYEEKLEHVQSQLSSLTTQMSVLSNAASQLDALSARCTELKQENATLKREKERSDKKAEKAVELARKLQDEMQAERSISSGLLRRLEKTQENEKTLQAQVQDLGEQVNDLMFFVQARDKVDQEGGEAQGGDLEIKNKPSRRSVFTSNPPSTVLIIMSLNKTLTLNDGNKIPQIGLGTWLSKPGEVANAVEIAIKAGYRHLDLAKIYQNQHEVGEALKKTIPSVVKREDLFITSKLWNNAHAPENVEAAYDDTLKELGIDYLDLYLIHWPVAFAAGSDLVPKTEDGKQTVLDRNTSIVDTWKALIELQKKGRVKSIGVSNFTKENLQVLIDATGVVPAANQIEAHPLLPQDDLVEYCAEKNIHLTAYSPLGNNLSGKTKIVDYPQVQDVAKKLNADPAQVLIAWGVKRGYSVIPKSVTESRIHSNFAQITLSDDDYKKVSSLVEEIGKVRFNVPYTYAPQWDIDVFGEDVEKPATHSVKTQ</sequence>
<dbReference type="OrthoDB" id="273556at2759"/>
<evidence type="ECO:0000313" key="11">
    <source>
        <dbReference type="Proteomes" id="UP000246740"/>
    </source>
</evidence>
<dbReference type="CDD" id="cd16457">
    <property type="entry name" value="RING-H2_BRAP2"/>
    <property type="match status" value="1"/>
</dbReference>
<dbReference type="PROSITE" id="PS00062">
    <property type="entry name" value="ALDOKETO_REDUCTASE_2"/>
    <property type="match status" value="1"/>
</dbReference>
<reference evidence="10 11" key="1">
    <citation type="journal article" date="2018" name="Mol. Biol. Evol.">
        <title>Broad Genomic Sampling Reveals a Smut Pathogenic Ancestry of the Fungal Clade Ustilaginomycotina.</title>
        <authorList>
            <person name="Kijpornyongpan T."/>
            <person name="Mondo S.J."/>
            <person name="Barry K."/>
            <person name="Sandor L."/>
            <person name="Lee J."/>
            <person name="Lipzen A."/>
            <person name="Pangilinan J."/>
            <person name="LaButti K."/>
            <person name="Hainaut M."/>
            <person name="Henrissat B."/>
            <person name="Grigoriev I.V."/>
            <person name="Spatafora J.W."/>
            <person name="Aime M.C."/>
        </authorList>
    </citation>
    <scope>NUCLEOTIDE SEQUENCE [LARGE SCALE GENOMIC DNA]</scope>
    <source>
        <strain evidence="10 11">MCA 3645</strain>
    </source>
</reference>
<dbReference type="InterPro" id="IPR018170">
    <property type="entry name" value="Aldo/ket_reductase_CS"/>
</dbReference>
<evidence type="ECO:0000259" key="8">
    <source>
        <dbReference type="PROSITE" id="PS50089"/>
    </source>
</evidence>
<dbReference type="Proteomes" id="UP000246740">
    <property type="component" value="Unassembled WGS sequence"/>
</dbReference>
<feature type="compositionally biased region" description="Basic and acidic residues" evidence="7">
    <location>
        <begin position="174"/>
        <end position="187"/>
    </location>
</feature>
<dbReference type="Pfam" id="PF00248">
    <property type="entry name" value="Aldo_ket_red"/>
    <property type="match status" value="1"/>
</dbReference>
<feature type="region of interest" description="Disordered" evidence="7">
    <location>
        <begin position="776"/>
        <end position="798"/>
    </location>
</feature>
<dbReference type="GO" id="GO:0005737">
    <property type="term" value="C:cytoplasm"/>
    <property type="evidence" value="ECO:0007669"/>
    <property type="project" value="TreeGrafter"/>
</dbReference>
<keyword evidence="3 5" id="KW-0863">Zinc-finger</keyword>
<feature type="compositionally biased region" description="Low complexity" evidence="7">
    <location>
        <begin position="569"/>
        <end position="580"/>
    </location>
</feature>
<dbReference type="SMART" id="SM00184">
    <property type="entry name" value="RING"/>
    <property type="match status" value="1"/>
</dbReference>
<dbReference type="GO" id="GO:0008270">
    <property type="term" value="F:zinc ion binding"/>
    <property type="evidence" value="ECO:0007669"/>
    <property type="project" value="UniProtKB-KW"/>
</dbReference>
<dbReference type="InterPro" id="IPR047243">
    <property type="entry name" value="RING-H2_BRAP2"/>
</dbReference>
<keyword evidence="4" id="KW-0862">Zinc</keyword>
<dbReference type="GO" id="GO:0007265">
    <property type="term" value="P:Ras protein signal transduction"/>
    <property type="evidence" value="ECO:0007669"/>
    <property type="project" value="TreeGrafter"/>
</dbReference>
<dbReference type="PROSITE" id="PS50089">
    <property type="entry name" value="ZF_RING_2"/>
    <property type="match status" value="1"/>
</dbReference>
<feature type="region of interest" description="Disordered" evidence="7">
    <location>
        <begin position="110"/>
        <end position="193"/>
    </location>
</feature>
<evidence type="ECO:0000259" key="9">
    <source>
        <dbReference type="PROSITE" id="PS50271"/>
    </source>
</evidence>
<dbReference type="InterPro" id="IPR001841">
    <property type="entry name" value="Znf_RING"/>
</dbReference>
<dbReference type="SUPFAM" id="SSF51430">
    <property type="entry name" value="NAD(P)-linked oxidoreductase"/>
    <property type="match status" value="1"/>
</dbReference>
<keyword evidence="11" id="KW-1185">Reference proteome</keyword>
<dbReference type="InterPro" id="IPR011422">
    <property type="entry name" value="BRAP2/ETP1_RRM"/>
</dbReference>
<dbReference type="STRING" id="1882483.A0A317XEL1"/>
<evidence type="ECO:0000256" key="2">
    <source>
        <dbReference type="ARBA" id="ARBA00022723"/>
    </source>
</evidence>
<dbReference type="InParanoid" id="A0A317XEL1"/>
<dbReference type="PROSITE" id="PS00798">
    <property type="entry name" value="ALDOKETO_REDUCTASE_1"/>
    <property type="match status" value="1"/>
</dbReference>
<keyword evidence="2" id="KW-0479">Metal-binding</keyword>
<protein>
    <recommendedName>
        <fullName evidence="12">Zf-UBP-domain-containing protein</fullName>
    </recommendedName>
</protein>
<dbReference type="PROSITE" id="PS50271">
    <property type="entry name" value="ZF_UBP"/>
    <property type="match status" value="1"/>
</dbReference>
<dbReference type="PANTHER" id="PTHR24007:SF7">
    <property type="entry name" value="BRCA1-ASSOCIATED PROTEIN"/>
    <property type="match status" value="1"/>
</dbReference>
<feature type="compositionally biased region" description="Low complexity" evidence="7">
    <location>
        <begin position="113"/>
        <end position="154"/>
    </location>
</feature>
<dbReference type="InterPro" id="IPR023210">
    <property type="entry name" value="NADP_OxRdtase_dom"/>
</dbReference>
<evidence type="ECO:0000256" key="7">
    <source>
        <dbReference type="SAM" id="MobiDB-lite"/>
    </source>
</evidence>
<evidence type="ECO:0000256" key="6">
    <source>
        <dbReference type="SAM" id="Coils"/>
    </source>
</evidence>
<dbReference type="PRINTS" id="PR00069">
    <property type="entry name" value="ALDKETRDTASE"/>
</dbReference>
<dbReference type="GO" id="GO:0061630">
    <property type="term" value="F:ubiquitin protein ligase activity"/>
    <property type="evidence" value="ECO:0007669"/>
    <property type="project" value="TreeGrafter"/>
</dbReference>
<comment type="similarity">
    <text evidence="1">Belongs to the aldo/keto reductase family.</text>
</comment>
<dbReference type="EMBL" id="KZ819238">
    <property type="protein sequence ID" value="PWY96924.1"/>
    <property type="molecule type" value="Genomic_DNA"/>
</dbReference>
<keyword evidence="6" id="KW-0175">Coiled coil</keyword>
<evidence type="ECO:0000256" key="4">
    <source>
        <dbReference type="ARBA" id="ARBA00022833"/>
    </source>
</evidence>
<name>A0A317XEL1_9BASI</name>
<dbReference type="InterPro" id="IPR001607">
    <property type="entry name" value="Znf_UBP"/>
</dbReference>
<feature type="domain" description="UBP-type" evidence="9">
    <location>
        <begin position="459"/>
        <end position="555"/>
    </location>
</feature>
<dbReference type="AlphaFoldDB" id="A0A317XEL1"/>
<dbReference type="InterPro" id="IPR036812">
    <property type="entry name" value="NAD(P)_OxRdtase_dom_sf"/>
</dbReference>
<dbReference type="InterPro" id="IPR020471">
    <property type="entry name" value="AKR"/>
</dbReference>
<dbReference type="GO" id="GO:0016491">
    <property type="term" value="F:oxidoreductase activity"/>
    <property type="evidence" value="ECO:0007669"/>
    <property type="project" value="InterPro"/>
</dbReference>
<feature type="region of interest" description="Disordered" evidence="7">
    <location>
        <begin position="553"/>
        <end position="624"/>
    </location>
</feature>
<feature type="domain" description="RING-type" evidence="8">
    <location>
        <begin position="385"/>
        <end position="425"/>
    </location>
</feature>
<organism evidence="10 11">
    <name type="scientific">Testicularia cyperi</name>
    <dbReference type="NCBI Taxonomy" id="1882483"/>
    <lineage>
        <taxon>Eukaryota</taxon>
        <taxon>Fungi</taxon>
        <taxon>Dikarya</taxon>
        <taxon>Basidiomycota</taxon>
        <taxon>Ustilaginomycotina</taxon>
        <taxon>Ustilaginomycetes</taxon>
        <taxon>Ustilaginales</taxon>
        <taxon>Anthracoideaceae</taxon>
        <taxon>Testicularia</taxon>
    </lineage>
</organism>
<dbReference type="Gene3D" id="3.30.40.10">
    <property type="entry name" value="Zinc/RING finger domain, C3HC4 (zinc finger)"/>
    <property type="match status" value="2"/>
</dbReference>
<feature type="coiled-coil region" evidence="6">
    <location>
        <begin position="645"/>
        <end position="759"/>
    </location>
</feature>
<evidence type="ECO:0008006" key="12">
    <source>
        <dbReference type="Google" id="ProtNLM"/>
    </source>
</evidence>
<evidence type="ECO:0000256" key="3">
    <source>
        <dbReference type="ARBA" id="ARBA00022771"/>
    </source>
</evidence>